<dbReference type="InterPro" id="IPR043502">
    <property type="entry name" value="DNA/RNA_pol_sf"/>
</dbReference>
<dbReference type="AlphaFoldDB" id="A0A913ZGH4"/>
<evidence type="ECO:0000313" key="4">
    <source>
        <dbReference type="Proteomes" id="UP000887568"/>
    </source>
</evidence>
<dbReference type="Pfam" id="PF00078">
    <property type="entry name" value="RVT_1"/>
    <property type="match status" value="1"/>
</dbReference>
<dbReference type="SUPFAM" id="SSF56672">
    <property type="entry name" value="DNA/RNA polymerases"/>
    <property type="match status" value="1"/>
</dbReference>
<keyword evidence="1" id="KW-1133">Transmembrane helix</keyword>
<reference evidence="3" key="1">
    <citation type="submission" date="2022-11" db="UniProtKB">
        <authorList>
            <consortium name="EnsemblMetazoa"/>
        </authorList>
    </citation>
    <scope>IDENTIFICATION</scope>
</reference>
<dbReference type="InterPro" id="IPR000477">
    <property type="entry name" value="RT_dom"/>
</dbReference>
<proteinExistence type="predicted"/>
<evidence type="ECO:0000259" key="2">
    <source>
        <dbReference type="PROSITE" id="PS50878"/>
    </source>
</evidence>
<dbReference type="PANTHER" id="PTHR47027:SF27">
    <property type="entry name" value="REVERSE TRANSCRIPTASE DOMAIN-CONTAINING PROTEIN"/>
    <property type="match status" value="1"/>
</dbReference>
<sequence length="243" mass="27359">MMDEQAEVEHVFEDLDIEGGPFNDEEYVTSVGGVTESFDILTGVLQGDILAPFLFIIVLYYALRKAINIREEELGFTIVPRKSRRLSHVMITDMDFAYDIALVSNTVEQARTLLLSVEEECLKVGLQLNTKKTKVLAYNISGTAVCTRDGTTLKVESDYKYLGARISSRHCVRHLELAASQIILWETTLGTASRGRRNISFVDMLKRETSLTTAEELRSCMLDRDMWTKIIGRARAAKGPQLD</sequence>
<feature type="transmembrane region" description="Helical" evidence="1">
    <location>
        <begin position="40"/>
        <end position="63"/>
    </location>
</feature>
<evidence type="ECO:0000313" key="3">
    <source>
        <dbReference type="EnsemblMetazoa" id="XP_038050883.1"/>
    </source>
</evidence>
<feature type="domain" description="Reverse transcriptase" evidence="2">
    <location>
        <begin position="1"/>
        <end position="166"/>
    </location>
</feature>
<evidence type="ECO:0000256" key="1">
    <source>
        <dbReference type="SAM" id="Phobius"/>
    </source>
</evidence>
<organism evidence="3 4">
    <name type="scientific">Patiria miniata</name>
    <name type="common">Bat star</name>
    <name type="synonym">Asterina miniata</name>
    <dbReference type="NCBI Taxonomy" id="46514"/>
    <lineage>
        <taxon>Eukaryota</taxon>
        <taxon>Metazoa</taxon>
        <taxon>Echinodermata</taxon>
        <taxon>Eleutherozoa</taxon>
        <taxon>Asterozoa</taxon>
        <taxon>Asteroidea</taxon>
        <taxon>Valvatacea</taxon>
        <taxon>Valvatida</taxon>
        <taxon>Asterinidae</taxon>
        <taxon>Patiria</taxon>
    </lineage>
</organism>
<protein>
    <recommendedName>
        <fullName evidence="2">Reverse transcriptase domain-containing protein</fullName>
    </recommendedName>
</protein>
<dbReference type="GeneID" id="119724034"/>
<dbReference type="OrthoDB" id="8197512at2759"/>
<accession>A0A913ZGH4</accession>
<keyword evidence="1" id="KW-0472">Membrane</keyword>
<dbReference type="Proteomes" id="UP000887568">
    <property type="component" value="Unplaced"/>
</dbReference>
<keyword evidence="1" id="KW-0812">Transmembrane</keyword>
<name>A0A913ZGH4_PATMI</name>
<dbReference type="PANTHER" id="PTHR47027">
    <property type="entry name" value="REVERSE TRANSCRIPTASE DOMAIN-CONTAINING PROTEIN"/>
    <property type="match status" value="1"/>
</dbReference>
<dbReference type="EnsemblMetazoa" id="XM_038194955.1">
    <property type="protein sequence ID" value="XP_038050883.1"/>
    <property type="gene ID" value="LOC119724034"/>
</dbReference>
<dbReference type="PROSITE" id="PS50878">
    <property type="entry name" value="RT_POL"/>
    <property type="match status" value="1"/>
</dbReference>
<keyword evidence="4" id="KW-1185">Reference proteome</keyword>
<dbReference type="RefSeq" id="XP_038050883.1">
    <property type="nucleotide sequence ID" value="XM_038194955.1"/>
</dbReference>